<evidence type="ECO:0000256" key="1">
    <source>
        <dbReference type="SAM" id="MobiDB-lite"/>
    </source>
</evidence>
<dbReference type="Proteomes" id="UP001152622">
    <property type="component" value="Chromosome 24"/>
</dbReference>
<dbReference type="EMBL" id="JAINUF010000024">
    <property type="protein sequence ID" value="KAJ8333018.1"/>
    <property type="molecule type" value="Genomic_DNA"/>
</dbReference>
<name>A0A9Q1E684_SYNKA</name>
<proteinExistence type="predicted"/>
<reference evidence="2" key="1">
    <citation type="journal article" date="2023" name="Science">
        <title>Genome structures resolve the early diversification of teleost fishes.</title>
        <authorList>
            <person name="Parey E."/>
            <person name="Louis A."/>
            <person name="Montfort J."/>
            <person name="Bouchez O."/>
            <person name="Roques C."/>
            <person name="Iampietro C."/>
            <person name="Lluch J."/>
            <person name="Castinel A."/>
            <person name="Donnadieu C."/>
            <person name="Desvignes T."/>
            <person name="Floi Bucao C."/>
            <person name="Jouanno E."/>
            <person name="Wen M."/>
            <person name="Mejri S."/>
            <person name="Dirks R."/>
            <person name="Jansen H."/>
            <person name="Henkel C."/>
            <person name="Chen W.J."/>
            <person name="Zahm M."/>
            <person name="Cabau C."/>
            <person name="Klopp C."/>
            <person name="Thompson A.W."/>
            <person name="Robinson-Rechavi M."/>
            <person name="Braasch I."/>
            <person name="Lecointre G."/>
            <person name="Bobe J."/>
            <person name="Postlethwait J.H."/>
            <person name="Berthelot C."/>
            <person name="Roest Crollius H."/>
            <person name="Guiguen Y."/>
        </authorList>
    </citation>
    <scope>NUCLEOTIDE SEQUENCE</scope>
    <source>
        <strain evidence="2">WJC10195</strain>
    </source>
</reference>
<feature type="compositionally biased region" description="Basic and acidic residues" evidence="1">
    <location>
        <begin position="29"/>
        <end position="58"/>
    </location>
</feature>
<evidence type="ECO:0000313" key="3">
    <source>
        <dbReference type="Proteomes" id="UP001152622"/>
    </source>
</evidence>
<feature type="compositionally biased region" description="Basic and acidic residues" evidence="1">
    <location>
        <begin position="66"/>
        <end position="90"/>
    </location>
</feature>
<organism evidence="2 3">
    <name type="scientific">Synaphobranchus kaupii</name>
    <name type="common">Kaup's arrowtooth eel</name>
    <dbReference type="NCBI Taxonomy" id="118154"/>
    <lineage>
        <taxon>Eukaryota</taxon>
        <taxon>Metazoa</taxon>
        <taxon>Chordata</taxon>
        <taxon>Craniata</taxon>
        <taxon>Vertebrata</taxon>
        <taxon>Euteleostomi</taxon>
        <taxon>Actinopterygii</taxon>
        <taxon>Neopterygii</taxon>
        <taxon>Teleostei</taxon>
        <taxon>Anguilliformes</taxon>
        <taxon>Synaphobranchidae</taxon>
        <taxon>Synaphobranchus</taxon>
    </lineage>
</organism>
<protein>
    <submittedName>
        <fullName evidence="2">Uncharacterized protein</fullName>
    </submittedName>
</protein>
<accession>A0A9Q1E684</accession>
<evidence type="ECO:0000313" key="2">
    <source>
        <dbReference type="EMBL" id="KAJ8333018.1"/>
    </source>
</evidence>
<keyword evidence="3" id="KW-1185">Reference proteome</keyword>
<sequence>MTKADKPDDADQSPGLGGGVVGRVQSSVTRREPGGVPRKMEETLESSERGGPRSERGGRVIRQQRRWADRADVRQSDSEVMDARRHERPCVRGKRQRRPESTSQTTDTIPAPTPPPLAVNANCVYGGTSTRQRALSRSASRPRPVYLFPIFPGGRGRGPPARLPAPVVLLLDVERFSKQQPRSQKAKG</sequence>
<feature type="region of interest" description="Disordered" evidence="1">
    <location>
        <begin position="1"/>
        <end position="118"/>
    </location>
</feature>
<comment type="caution">
    <text evidence="2">The sequence shown here is derived from an EMBL/GenBank/DDBJ whole genome shotgun (WGS) entry which is preliminary data.</text>
</comment>
<dbReference type="AlphaFoldDB" id="A0A9Q1E684"/>
<gene>
    <name evidence="2" type="ORF">SKAU_G00419140</name>
</gene>